<evidence type="ECO:0000313" key="4">
    <source>
        <dbReference type="Proteomes" id="UP000326951"/>
    </source>
</evidence>
<gene>
    <name evidence="3" type="ORF">St703_20320</name>
</gene>
<keyword evidence="2" id="KW-0472">Membrane</keyword>
<dbReference type="SUPFAM" id="SSF110997">
    <property type="entry name" value="Sporulation related repeat"/>
    <property type="match status" value="1"/>
</dbReference>
<proteinExistence type="predicted"/>
<dbReference type="Proteomes" id="UP000326951">
    <property type="component" value="Chromosome"/>
</dbReference>
<accession>A0A5K7WY80</accession>
<feature type="compositionally biased region" description="Polar residues" evidence="1">
    <location>
        <begin position="51"/>
        <end position="65"/>
    </location>
</feature>
<name>A0A5K7WY80_9BACL</name>
<evidence type="ECO:0000256" key="1">
    <source>
        <dbReference type="SAM" id="MobiDB-lite"/>
    </source>
</evidence>
<feature type="region of interest" description="Disordered" evidence="1">
    <location>
        <begin position="48"/>
        <end position="81"/>
    </location>
</feature>
<protein>
    <submittedName>
        <fullName evidence="3">Uncharacterized protein</fullName>
    </submittedName>
</protein>
<dbReference type="EMBL" id="AP021853">
    <property type="protein sequence ID" value="BBN99327.1"/>
    <property type="molecule type" value="Genomic_DNA"/>
</dbReference>
<evidence type="ECO:0000313" key="3">
    <source>
        <dbReference type="EMBL" id="BBN99327.1"/>
    </source>
</evidence>
<dbReference type="RefSeq" id="WP_152080599.1">
    <property type="nucleotide sequence ID" value="NZ_AP021853.1"/>
</dbReference>
<evidence type="ECO:0000256" key="2">
    <source>
        <dbReference type="SAM" id="Phobius"/>
    </source>
</evidence>
<dbReference type="AlphaFoldDB" id="A0A5K7WY80"/>
<dbReference type="GO" id="GO:0042834">
    <property type="term" value="F:peptidoglycan binding"/>
    <property type="evidence" value="ECO:0007669"/>
    <property type="project" value="InterPro"/>
</dbReference>
<keyword evidence="2" id="KW-0812">Transmembrane</keyword>
<keyword evidence="2" id="KW-1133">Transmembrane helix</keyword>
<organism evidence="3 4">
    <name type="scientific">Sporolactobacillus terrae</name>
    <dbReference type="NCBI Taxonomy" id="269673"/>
    <lineage>
        <taxon>Bacteria</taxon>
        <taxon>Bacillati</taxon>
        <taxon>Bacillota</taxon>
        <taxon>Bacilli</taxon>
        <taxon>Bacillales</taxon>
        <taxon>Sporolactobacillaceae</taxon>
        <taxon>Sporolactobacillus</taxon>
    </lineage>
</organism>
<dbReference type="InterPro" id="IPR036680">
    <property type="entry name" value="SPOR-like_sf"/>
</dbReference>
<sequence length="328" mass="35459">MTARNNKTPQVTVSFNGEKHALEEWTRKETAADQDKSLDWIGAFSDENDELQQQPKKISTDSNAFTEKKQPPAKNKWQSAHKKPMTKLRMIRFIGLPAAAALVVGLVIGMSLLMVLNEQAPKEKNTWASGAQSNQQTGTSTIASSDLNLSLYLIQAGLFGSPAKAKQIASQLNAPAVVMPVTGGNAIFVGAAQNEKEADQMIKAFEGNGMDVFKKKMTLQASAAAAKDQNKAKTARAAKKMIQQYLALSAQPNRIAASGQNVLQTVDKLYKSVSGLKSDRATKQVMDDLKQTRAAAAQLTTDSSTQQAAAFHKCLLESIAHYNALIHS</sequence>
<feature type="transmembrane region" description="Helical" evidence="2">
    <location>
        <begin position="93"/>
        <end position="116"/>
    </location>
</feature>
<reference evidence="3 4" key="1">
    <citation type="submission" date="2019-09" db="EMBL/GenBank/DDBJ databases">
        <title>Complete genome sequence of Sporolactobacillus terrae 70-3.</title>
        <authorList>
            <person name="Tanaka N."/>
            <person name="Shiwa Y."/>
            <person name="Fujita N."/>
            <person name="Tanasupawat S."/>
        </authorList>
    </citation>
    <scope>NUCLEOTIDE SEQUENCE [LARGE SCALE GENOMIC DNA]</scope>
    <source>
        <strain evidence="3 4">70-3</strain>
    </source>
</reference>